<evidence type="ECO:0000256" key="2">
    <source>
        <dbReference type="SAM" id="MobiDB-lite"/>
    </source>
</evidence>
<feature type="compositionally biased region" description="Basic and acidic residues" evidence="2">
    <location>
        <begin position="2787"/>
        <end position="2797"/>
    </location>
</feature>
<feature type="compositionally biased region" description="Basic and acidic residues" evidence="2">
    <location>
        <begin position="2728"/>
        <end position="2741"/>
    </location>
</feature>
<feature type="compositionally biased region" description="Basic and acidic residues" evidence="2">
    <location>
        <begin position="1868"/>
        <end position="1884"/>
    </location>
</feature>
<comment type="caution">
    <text evidence="3">The sequence shown here is derived from an EMBL/GenBank/DDBJ whole genome shotgun (WGS) entry which is preliminary data.</text>
</comment>
<feature type="compositionally biased region" description="Acidic residues" evidence="2">
    <location>
        <begin position="2132"/>
        <end position="2157"/>
    </location>
</feature>
<feature type="region of interest" description="Disordered" evidence="2">
    <location>
        <begin position="2728"/>
        <end position="2825"/>
    </location>
</feature>
<dbReference type="InterPro" id="IPR028236">
    <property type="entry name" value="CPLANE1"/>
</dbReference>
<feature type="region of interest" description="Disordered" evidence="2">
    <location>
        <begin position="2471"/>
        <end position="2493"/>
    </location>
</feature>
<gene>
    <name evidence="3" type="ORF">DGYR_LOCUS13020</name>
</gene>
<evidence type="ECO:0000256" key="1">
    <source>
        <dbReference type="SAM" id="Coils"/>
    </source>
</evidence>
<sequence>MKLTAEILASSAIKRKKPWSKLAFVGEKKESIVLLDKQRASILFLPSGKTKRKLPKLHSHLEKALCYGISSNGKFLTYLLVGGDILIWHKDTDLLRWITPPKESITFIKPKLYISNDARKLVLIDYDILFLIQASPQENVLNEEKTVLCCSWTKLKTGLTNLIDKNTIYNISCSFFFCKIRGECCSINWTYNSHDIVNIHTFFITWHQFSDKREQYDYKIHHFERNLDYFNLKLNRHRGAYITSCSKDARFLAIGANQKSTKATKLLFYCWENQIVHETDLLNCGIENNLVGQESSNFWICELEWNHDNIYVVGALKNGSLFVSSRFGRLINIETSGCSIIMGPKPFLALHPRIALKNEEDADISIVSSDPLRQKYSVACHPRLPIILFSDGYMATVLQFSSSLTNKNAPILMLDYLSPHLTQLQKNMNHSNSWQSATIKMPKMDEKCAYKFEIEPKNMTDEQAGGGYSFLLEQSGTAGAIRFPHLEELNSTKFFNEEGLSLREIVENIRNIWNFLFSLPGMCDGFDNCFSCLSDALMVCLKCLLSRKKSGKRKMLTIFKVYKQLFTFAQLDFLYQNFALNIRNFVNIFLSEILLKNLNNFNDIGSGIKNYISLLFFTDAQTNRIYERMPNYSLEEKSSSYKKSWWESLNEYFLQMNKESLSNEDVHQIKRILSKQIDSSSFQIPKSDENCLIGCSALAMDIWVQSLHSEDSSDEKRTKVLHSILYTLLIQDELRAAVELVELLIRQKDLKLAATLCQSDELNLEALSIVLKQNEQTTPIVYIENEAVLKVCSSLARFMAAYFTNSELYLYPAQNPKPISSLLAKGKSSDRTLPMFHSVISSIIRSEELSNLWTPHKVIDYMLLCGMIPEAVWFASKMGDWKTSFSLGFALEERKKILEICYDKPILILPEYLTPESILRTHVTPLLNRSKTENIYDKNVESASQSLALTLSDHLLAATLCQVESVAWVLKSLCQEIENTLAELDLMVVEDFYLPAPPLFSLQRFEENDEPEYTCYNTSSSTYKTEADLRGKLSNMIHLLKLMFSSSKTFKHCSVWYYQKIFNNIKKFPNVKYPIKAETNILPAGEQRYLQFDHLLNKKLKDEEIKAVVQSFEKMCQYCWLLHCRDMMNLLLRKKLKLFNEMTNVSTDNKEYSSQKFAWNSLILDCLCWSVHLAHFSSLLNNGSQTEVLNVILSLIQELPTSKNSADLLIHFNNLFVNADAEIDDRMKEILLKNWQTFSLNSSLTLSVYYYEQLSRSTKRPKNQFEFEPEYLTFLETLYEVGFEKYVKEDEQNEIPLLLFYGKQLEESELQSTSHKVATSLYKRQNFCDSAPSSAREASDSSKSSKRRSSLKITQAGLFKCRSLNDLVAKECAEMEFSSILTHGNLYSTYGNRVSPLDTPRSDKREMESESSSDVLTQNILSYAQLERFEFGDKFSDLETKLDWLMRWTGRSHVTCEENRFSVRLKVHPRMILYALWLLERGGSQENEIEHKVKEDPLMKTQGFIPSSDYRTVMAYPVHGERIPKSPRNNKPGKKSKTRRTSSASTDDDLTSVSALDTGRSNITDFLDSERDTSRNLTNDDVQNFMTKETSESDVNSTDSGMKAPQASAIKVAQGYSTGRLPVRKKSVNNDKVTRELSKFLMIEEDPDKVEVLESNSQSTTSMQSLDDDIPFGRRTQKMKVINELTNDSVSVPESYTRESETTSGEQLEDVESFREHKQETSKASNANSQFQFIPNQPSIGELKFPDQPNSFQIRPEPQNQQVYENSNAQPQFGNLHKSQHQGHFASNMSQHQGQFTSNMSQHQGQFTSNMPQQTANITEQMQYIVRNELASFIHAQQQSFMLMLNVMQPGANKSPIQKPVEQQTQTEIDRPLDDKPLRIEELNRSSNSKSQPKISIRSALSELNELKEINQNLALPLLSISKQSEAKKEEKPFQNLMSRLSEFNRSFGPRDPISFLRMPAEKESDALPKVWSSSMPRTDANATEIHPYKKFSMSGPLPLLRIEKTPTKTFTNIEDSRGFLRLIPMNEVAAFENHKRMAEDMRYNNLHEKGKKELWKNLQAEKQTENTAFRIEDVLQEERMLEDETKISKVNRQEKLVHKKRQTSPRQKMIPIIQIQHEDKQSEEIGRQYEYEDEDEDIEEEEDELDEEERETEQDLEMQHTGYSDSEFDEEGEATDSAEPSLALALPKKIDDYGEEELENATEKQVQTEYNLDHGYAITPGLFDRLVTDEELEKADLTYAEAQYRAAMELKKSKEISGKGIVAPEVFIDLEFREDKKKFINVVDIGVDVIEEINKDLPVVREQEVQVDNLNKTKKSVEYIEDSPKQHDKVTERVLGDSSENGIWSSENVEKLSRLKTKDQIKRRLSQMDERIQAINVMSKNMDHEFERNREVLKTLDRYTDEWEHLDKKQAVMEDDDEEIDRKFQELADEYDERSSKLQTLEEGEVHSIKDLAESVEVQEILKEVFHDEEPASARSAEPKVILSSRSDKSEKKRGELLEWMKVKKKEKDKMFREKRQELIQNEKHPFNRKQTATQPIHKEDEEIKKQRLNEAKYRRIMEADELMESLLREKIPRKKAETSVTQILQVTNKRKDIPSDKPSKQEGREREREKQQDEDPDRLSMDHYMKSIYEYDPVKQRAVKRVTSIGTLISDEKFHEKLREKRQELIVREKQEDIQRRKLEIERRRQERLRIAREAEEERQRLDHLQERQEEGEVIQSFEDFLKMQESERSIPNSERDTTRNTITFADEPRRYSAPVGSHHQVQKQSRITRREGPRIVKTYTQRLAELRVRSDKNSGRNKSAKVKVPNRTYSSLKPKEPRRKPVSYVEQLKQLQPQKGARISSKPRKLKSSIKCKKPLRQPITYQDQLQALQKNTKTVRQRPYDSPYIDDPDSDLSQWSVNSDMKRILYDGDTSAISKTTDSYQESARLKELVEAASLASDSTGSIIDWDRIQNILNDEQFS</sequence>
<feature type="compositionally biased region" description="Acidic residues" evidence="2">
    <location>
        <begin position="2167"/>
        <end position="2177"/>
    </location>
</feature>
<feature type="compositionally biased region" description="Polar residues" evidence="2">
    <location>
        <begin position="1722"/>
        <end position="1732"/>
    </location>
</feature>
<feature type="region of interest" description="Disordered" evidence="2">
    <location>
        <begin position="1791"/>
        <end position="1810"/>
    </location>
</feature>
<dbReference type="PANTHER" id="PTHR14492:SF4">
    <property type="entry name" value="CILIOGENESIS AND PLANAR POLARITY EFFECTOR 1"/>
    <property type="match status" value="1"/>
</dbReference>
<organism evidence="3 4">
    <name type="scientific">Dimorphilus gyrociliatus</name>
    <dbReference type="NCBI Taxonomy" id="2664684"/>
    <lineage>
        <taxon>Eukaryota</taxon>
        <taxon>Metazoa</taxon>
        <taxon>Spiralia</taxon>
        <taxon>Lophotrochozoa</taxon>
        <taxon>Annelida</taxon>
        <taxon>Polychaeta</taxon>
        <taxon>Polychaeta incertae sedis</taxon>
        <taxon>Dinophilidae</taxon>
        <taxon>Dimorphilus</taxon>
    </lineage>
</organism>
<evidence type="ECO:0000313" key="3">
    <source>
        <dbReference type="EMBL" id="CAD5125674.1"/>
    </source>
</evidence>
<reference evidence="3 4" key="1">
    <citation type="submission" date="2020-08" db="EMBL/GenBank/DDBJ databases">
        <authorList>
            <person name="Hejnol A."/>
        </authorList>
    </citation>
    <scope>NUCLEOTIDE SEQUENCE [LARGE SCALE GENOMIC DNA]</scope>
</reference>
<dbReference type="Proteomes" id="UP000549394">
    <property type="component" value="Unassembled WGS sequence"/>
</dbReference>
<feature type="compositionally biased region" description="Low complexity" evidence="2">
    <location>
        <begin position="1541"/>
        <end position="1558"/>
    </location>
</feature>
<name>A0A7I8WBZ3_9ANNE</name>
<proteinExistence type="predicted"/>
<feature type="compositionally biased region" description="Polar residues" evidence="2">
    <location>
        <begin position="1885"/>
        <end position="1894"/>
    </location>
</feature>
<feature type="region of interest" description="Disordered" evidence="2">
    <location>
        <begin position="2520"/>
        <end position="2546"/>
    </location>
</feature>
<dbReference type="SUPFAM" id="SSF69322">
    <property type="entry name" value="Tricorn protease domain 2"/>
    <property type="match status" value="1"/>
</dbReference>
<feature type="compositionally biased region" description="Basic residues" evidence="2">
    <location>
        <begin position="1531"/>
        <end position="1540"/>
    </location>
</feature>
<feature type="compositionally biased region" description="Polar residues" evidence="2">
    <location>
        <begin position="2580"/>
        <end position="2589"/>
    </location>
</feature>
<feature type="compositionally biased region" description="Polar residues" evidence="2">
    <location>
        <begin position="1575"/>
        <end position="1600"/>
    </location>
</feature>
<keyword evidence="4" id="KW-1185">Reference proteome</keyword>
<feature type="region of interest" description="Disordered" evidence="2">
    <location>
        <begin position="1854"/>
        <end position="1895"/>
    </location>
</feature>
<evidence type="ECO:0000313" key="4">
    <source>
        <dbReference type="Proteomes" id="UP000549394"/>
    </source>
</evidence>
<accession>A0A7I8WBZ3</accession>
<dbReference type="EMBL" id="CAJFCJ010000028">
    <property type="protein sequence ID" value="CAD5125674.1"/>
    <property type="molecule type" value="Genomic_DNA"/>
</dbReference>
<dbReference type="OrthoDB" id="6124925at2759"/>
<feature type="coiled-coil region" evidence="1">
    <location>
        <begin position="2669"/>
        <end position="2714"/>
    </location>
</feature>
<feature type="compositionally biased region" description="Basic and acidic residues" evidence="2">
    <location>
        <begin position="2117"/>
        <end position="2131"/>
    </location>
</feature>
<feature type="region of interest" description="Disordered" evidence="2">
    <location>
        <begin position="1518"/>
        <end position="1605"/>
    </location>
</feature>
<protein>
    <submittedName>
        <fullName evidence="3">DgyrCDS13876</fullName>
    </submittedName>
</protein>
<dbReference type="PANTHER" id="PTHR14492">
    <property type="entry name" value="JBTS17"/>
    <property type="match status" value="1"/>
</dbReference>
<feature type="region of interest" description="Disordered" evidence="2">
    <location>
        <begin position="2116"/>
        <end position="2180"/>
    </location>
</feature>
<feature type="compositionally biased region" description="Basic and acidic residues" evidence="2">
    <location>
        <begin position="2591"/>
        <end position="2623"/>
    </location>
</feature>
<keyword evidence="1" id="KW-0175">Coiled coil</keyword>
<feature type="region of interest" description="Disordered" evidence="2">
    <location>
        <begin position="2574"/>
        <end position="2623"/>
    </location>
</feature>
<feature type="compositionally biased region" description="Basic and acidic residues" evidence="2">
    <location>
        <begin position="1712"/>
        <end position="1721"/>
    </location>
</feature>
<feature type="region of interest" description="Disordered" evidence="2">
    <location>
        <begin position="1690"/>
        <end position="1732"/>
    </location>
</feature>